<dbReference type="Gene3D" id="1.10.287.850">
    <property type="entry name" value="HP0062-like domain"/>
    <property type="match status" value="1"/>
</dbReference>
<feature type="region of interest" description="Disordered" evidence="1">
    <location>
        <begin position="123"/>
        <end position="142"/>
    </location>
</feature>
<dbReference type="SUPFAM" id="SSF140459">
    <property type="entry name" value="PE/PPE dimer-like"/>
    <property type="match status" value="1"/>
</dbReference>
<reference evidence="3 4" key="1">
    <citation type="submission" date="2017-02" db="EMBL/GenBank/DDBJ databases">
        <title>The new phylogeny of genus Mycobacterium.</title>
        <authorList>
            <person name="Tortoli E."/>
            <person name="Trovato A."/>
            <person name="Cirillo D.M."/>
        </authorList>
    </citation>
    <scope>NUCLEOTIDE SEQUENCE [LARGE SCALE GENOMIC DNA]</scope>
    <source>
        <strain evidence="3 4">DSM 44049</strain>
    </source>
</reference>
<dbReference type="InterPro" id="IPR038332">
    <property type="entry name" value="PPE_sf"/>
</dbReference>
<accession>A0A1X0ESW3</accession>
<dbReference type="Pfam" id="PF00934">
    <property type="entry name" value="PE"/>
    <property type="match status" value="1"/>
</dbReference>
<dbReference type="InterPro" id="IPR000084">
    <property type="entry name" value="PE-PGRS_N"/>
</dbReference>
<organism evidence="3 4">
    <name type="scientific">Mycobacterium intermedium</name>
    <dbReference type="NCBI Taxonomy" id="28445"/>
    <lineage>
        <taxon>Bacteria</taxon>
        <taxon>Bacillati</taxon>
        <taxon>Actinomycetota</taxon>
        <taxon>Actinomycetes</taxon>
        <taxon>Mycobacteriales</taxon>
        <taxon>Mycobacteriaceae</taxon>
        <taxon>Mycobacterium</taxon>
        <taxon>Mycobacterium simiae complex</taxon>
    </lineage>
</organism>
<protein>
    <submittedName>
        <fullName evidence="3">PE family protein</fullName>
    </submittedName>
</protein>
<keyword evidence="4" id="KW-1185">Reference proteome</keyword>
<proteinExistence type="predicted"/>
<evidence type="ECO:0000259" key="2">
    <source>
        <dbReference type="Pfam" id="PF00934"/>
    </source>
</evidence>
<name>A0A1X0ESW3_MYCIE</name>
<feature type="domain" description="PE" evidence="2">
    <location>
        <begin position="4"/>
        <end position="93"/>
    </location>
</feature>
<comment type="caution">
    <text evidence="3">The sequence shown here is derived from an EMBL/GenBank/DDBJ whole genome shotgun (WGS) entry which is preliminary data.</text>
</comment>
<dbReference type="AlphaFoldDB" id="A0A1X0ESW3"/>
<evidence type="ECO:0000313" key="3">
    <source>
        <dbReference type="EMBL" id="ORA90609.1"/>
    </source>
</evidence>
<dbReference type="EMBL" id="MVHT01000166">
    <property type="protein sequence ID" value="ORA90609.1"/>
    <property type="molecule type" value="Genomic_DNA"/>
</dbReference>
<evidence type="ECO:0000256" key="1">
    <source>
        <dbReference type="SAM" id="MobiDB-lite"/>
    </source>
</evidence>
<sequence>MAFVVIAPELVAAAASDVAGIGSAIATANAVAARSTTGLVSAAADEVSRAVAVLFSGYGVGYQELAGQAAAVHGQFVQALAAGGVGYATAESLNVGPLQPLLDLINAPTQQLLGRPLIGDGANAAPGSGQAGGPEAAATGRH</sequence>
<gene>
    <name evidence="3" type="ORF">BST27_29555</name>
</gene>
<dbReference type="Proteomes" id="UP000192739">
    <property type="component" value="Unassembled WGS sequence"/>
</dbReference>
<evidence type="ECO:0000313" key="4">
    <source>
        <dbReference type="Proteomes" id="UP000192739"/>
    </source>
</evidence>
<dbReference type="RefSeq" id="WP_083148770.1">
    <property type="nucleotide sequence ID" value="NZ_MVHT01000166.1"/>
</dbReference>